<proteinExistence type="predicted"/>
<organism evidence="1 2">
    <name type="scientific">Vararia minispora EC-137</name>
    <dbReference type="NCBI Taxonomy" id="1314806"/>
    <lineage>
        <taxon>Eukaryota</taxon>
        <taxon>Fungi</taxon>
        <taxon>Dikarya</taxon>
        <taxon>Basidiomycota</taxon>
        <taxon>Agaricomycotina</taxon>
        <taxon>Agaricomycetes</taxon>
        <taxon>Russulales</taxon>
        <taxon>Lachnocladiaceae</taxon>
        <taxon>Vararia</taxon>
    </lineage>
</organism>
<evidence type="ECO:0000313" key="2">
    <source>
        <dbReference type="Proteomes" id="UP000814128"/>
    </source>
</evidence>
<reference evidence="1" key="2">
    <citation type="journal article" date="2022" name="New Phytol.">
        <title>Evolutionary transition to the ectomycorrhizal habit in the genomes of a hyperdiverse lineage of mushroom-forming fungi.</title>
        <authorList>
            <person name="Looney B."/>
            <person name="Miyauchi S."/>
            <person name="Morin E."/>
            <person name="Drula E."/>
            <person name="Courty P.E."/>
            <person name="Kohler A."/>
            <person name="Kuo A."/>
            <person name="LaButti K."/>
            <person name="Pangilinan J."/>
            <person name="Lipzen A."/>
            <person name="Riley R."/>
            <person name="Andreopoulos W."/>
            <person name="He G."/>
            <person name="Johnson J."/>
            <person name="Nolan M."/>
            <person name="Tritt A."/>
            <person name="Barry K.W."/>
            <person name="Grigoriev I.V."/>
            <person name="Nagy L.G."/>
            <person name="Hibbett D."/>
            <person name="Henrissat B."/>
            <person name="Matheny P.B."/>
            <person name="Labbe J."/>
            <person name="Martin F.M."/>
        </authorList>
    </citation>
    <scope>NUCLEOTIDE SEQUENCE</scope>
    <source>
        <strain evidence="1">EC-137</strain>
    </source>
</reference>
<evidence type="ECO:0000313" key="1">
    <source>
        <dbReference type="EMBL" id="KAI0034094.1"/>
    </source>
</evidence>
<comment type="caution">
    <text evidence="1">The sequence shown here is derived from an EMBL/GenBank/DDBJ whole genome shotgun (WGS) entry which is preliminary data.</text>
</comment>
<dbReference type="Proteomes" id="UP000814128">
    <property type="component" value="Unassembled WGS sequence"/>
</dbReference>
<gene>
    <name evidence="1" type="ORF">K488DRAFT_84313</name>
</gene>
<reference evidence="1" key="1">
    <citation type="submission" date="2021-02" db="EMBL/GenBank/DDBJ databases">
        <authorList>
            <consortium name="DOE Joint Genome Institute"/>
            <person name="Ahrendt S."/>
            <person name="Looney B.P."/>
            <person name="Miyauchi S."/>
            <person name="Morin E."/>
            <person name="Drula E."/>
            <person name="Courty P.E."/>
            <person name="Chicoki N."/>
            <person name="Fauchery L."/>
            <person name="Kohler A."/>
            <person name="Kuo A."/>
            <person name="Labutti K."/>
            <person name="Pangilinan J."/>
            <person name="Lipzen A."/>
            <person name="Riley R."/>
            <person name="Andreopoulos W."/>
            <person name="He G."/>
            <person name="Johnson J."/>
            <person name="Barry K.W."/>
            <person name="Grigoriev I.V."/>
            <person name="Nagy L."/>
            <person name="Hibbett D."/>
            <person name="Henrissat B."/>
            <person name="Matheny P.B."/>
            <person name="Labbe J."/>
            <person name="Martin F."/>
        </authorList>
    </citation>
    <scope>NUCLEOTIDE SEQUENCE</scope>
    <source>
        <strain evidence="1">EC-137</strain>
    </source>
</reference>
<name>A0ACB8QQM6_9AGAM</name>
<keyword evidence="2" id="KW-1185">Reference proteome</keyword>
<dbReference type="EMBL" id="MU273506">
    <property type="protein sequence ID" value="KAI0034094.1"/>
    <property type="molecule type" value="Genomic_DNA"/>
</dbReference>
<accession>A0ACB8QQM6</accession>
<sequence>MADELEQSDILGSSTPVALGRLPRSREPMSWPFLTLLGVAAICVFFLLRRVRAWYLDWTDRRRRLAVRRRHGIPDTDHRPFNVAYAAVQLARDEKKRLTPLQATFPEAVVYEGAQEGLRHRQSGPDGSAWSEAPFQPTAPQNGGFVHSPDYRERELRSFPSSLPPIPGSIHDFPSPELSRYIRHELSPSNLVSEPKTHPSGSPDRPANSNPGHAHGELRPETEEPSARKPKRMAESSDGDDGEEPPAHGHRRMRDKRRRKVSNLSALPIEDDDMEIDGFPELPPIPLRRGKKRDRAEAGSTMGDDDDAMEMDDGDHKHRTIRRRHRKSQVDRRGRKRERGSGETSEEEDGPRLTGRQSRMRHDDDHGVEDDDVAMSDTQSVRSTLTVRGHRIGEEWEAHGLTFRIGPDGQRLTKALIKADQPLYPMPQDSSHPDREALVEVVRELWLSDQEFREAKDRQMLAWQSPMKPPPSTPRQIRLSLPSSFTVGKELLWNSLPSSPKENQPQKFGSPLTTPVRIPLRLASTPGGTPPPVLTAARRLPTLSTTRTSNLSPAKSTGKGYTKLQKQEIEAEAQESARRKREERIKAIEEETRKKAEEDAKKAAATMPPPAAPTSLPVQKDALSTADRPSTVPTLAPNPSASIQPVLTAPKAPFSFAPSTSSPLAVPPRDVDKSKTATPSASSAPSFSFPSATPALSAPGSSPFAATLAPSTVPHTSSSIPNFFAKPVSSVSTTPNPTISTPSDSSVPNFFANDGKQRTPAPVSAPLTASSAAQSFFAKSSATASMPTRSPSIPAPSSSTAPTDSKPVLPFASPTSSPAPPPSLFKPAVSSDADKTAATEGPKLKFSFSAPSTSKSNVQASTSTTTPAASTDATKDPVFTFSFSGNHTTAPPAVSTEKKDETPAAKPAFSFVPGAASRGMFGKGPAATGNAEPFKSAFGTPAPAAAEQSTSIFSASRPQADAGKAAEKPASMFGTGLKNGLGSGFGGANGSVFGANASAPSTSESGDKPAFTFDTPLPNQPAKSAFGTSLGSSSAPSPFGAGALAFGAGTSQSTTASLFGASAAGATSASGAPAAGTSDGVKPGGFSFTFGKPSDAGGGAPAPVFGSSGSGGASAFGFGDTGKKN</sequence>
<protein>
    <submittedName>
        <fullName evidence="1">Uncharacterized protein</fullName>
    </submittedName>
</protein>